<evidence type="ECO:0000256" key="1">
    <source>
        <dbReference type="ARBA" id="ARBA00004571"/>
    </source>
</evidence>
<dbReference type="CDD" id="cd01347">
    <property type="entry name" value="ligand_gated_channel"/>
    <property type="match status" value="1"/>
</dbReference>
<evidence type="ECO:0000256" key="4">
    <source>
        <dbReference type="ARBA" id="ARBA00022692"/>
    </source>
</evidence>
<feature type="domain" description="TonB-dependent receptor plug" evidence="12">
    <location>
        <begin position="80"/>
        <end position="191"/>
    </location>
</feature>
<evidence type="ECO:0000256" key="10">
    <source>
        <dbReference type="SAM" id="SignalP"/>
    </source>
</evidence>
<dbReference type="AlphaFoldDB" id="A0A0K2ZER6"/>
<name>A0A0K2ZER6_9XANT</name>
<keyword evidence="7 8" id="KW-0998">Cell outer membrane</keyword>
<dbReference type="InterPro" id="IPR010104">
    <property type="entry name" value="TonB_rcpt_bac"/>
</dbReference>
<dbReference type="InterPro" id="IPR012910">
    <property type="entry name" value="Plug_dom"/>
</dbReference>
<evidence type="ECO:0000259" key="12">
    <source>
        <dbReference type="Pfam" id="PF07715"/>
    </source>
</evidence>
<keyword evidence="6 8" id="KW-0472">Membrane</keyword>
<dbReference type="PANTHER" id="PTHR40980:SF3">
    <property type="entry name" value="TONB-DEPENDENT RECEPTOR-LIKE BETA-BARREL DOMAIN-CONTAINING PROTEIN"/>
    <property type="match status" value="1"/>
</dbReference>
<dbReference type="InterPro" id="IPR036942">
    <property type="entry name" value="Beta-barrel_TonB_sf"/>
</dbReference>
<dbReference type="InterPro" id="IPR037066">
    <property type="entry name" value="Plug_dom_sf"/>
</dbReference>
<evidence type="ECO:0000256" key="3">
    <source>
        <dbReference type="ARBA" id="ARBA00022452"/>
    </source>
</evidence>
<proteinExistence type="inferred from homology"/>
<evidence type="ECO:0000256" key="8">
    <source>
        <dbReference type="PROSITE-ProRule" id="PRU01360"/>
    </source>
</evidence>
<keyword evidence="3 8" id="KW-1134">Transmembrane beta strand</keyword>
<evidence type="ECO:0000256" key="2">
    <source>
        <dbReference type="ARBA" id="ARBA00022448"/>
    </source>
</evidence>
<dbReference type="SUPFAM" id="SSF56935">
    <property type="entry name" value="Porins"/>
    <property type="match status" value="1"/>
</dbReference>
<dbReference type="Proteomes" id="UP000045978">
    <property type="component" value="Unassembled WGS sequence"/>
</dbReference>
<feature type="chain" id="PRO_5005492272" evidence="10">
    <location>
        <begin position="33"/>
        <end position="938"/>
    </location>
</feature>
<evidence type="ECO:0000259" key="11">
    <source>
        <dbReference type="Pfam" id="PF00593"/>
    </source>
</evidence>
<comment type="subcellular location">
    <subcellularLocation>
        <location evidence="1 8">Cell outer membrane</location>
        <topology evidence="1 8">Multi-pass membrane protein</topology>
    </subcellularLocation>
</comment>
<dbReference type="Gene3D" id="2.40.170.20">
    <property type="entry name" value="TonB-dependent receptor, beta-barrel domain"/>
    <property type="match status" value="1"/>
</dbReference>
<dbReference type="Pfam" id="PF00593">
    <property type="entry name" value="TonB_dep_Rec_b-barrel"/>
    <property type="match status" value="1"/>
</dbReference>
<evidence type="ECO:0000256" key="9">
    <source>
        <dbReference type="RuleBase" id="RU003357"/>
    </source>
</evidence>
<evidence type="ECO:0000256" key="7">
    <source>
        <dbReference type="ARBA" id="ARBA00023237"/>
    </source>
</evidence>
<keyword evidence="10" id="KW-0732">Signal</keyword>
<evidence type="ECO:0000256" key="5">
    <source>
        <dbReference type="ARBA" id="ARBA00023077"/>
    </source>
</evidence>
<comment type="similarity">
    <text evidence="8 9">Belongs to the TonB-dependent receptor family.</text>
</comment>
<dbReference type="PANTHER" id="PTHR40980">
    <property type="entry name" value="PLUG DOMAIN-CONTAINING PROTEIN"/>
    <property type="match status" value="1"/>
</dbReference>
<keyword evidence="4 8" id="KW-0812">Transmembrane</keyword>
<dbReference type="GO" id="GO:0009279">
    <property type="term" value="C:cell outer membrane"/>
    <property type="evidence" value="ECO:0007669"/>
    <property type="project" value="UniProtKB-SubCell"/>
</dbReference>
<feature type="domain" description="TonB-dependent receptor-like beta-barrel" evidence="11">
    <location>
        <begin position="431"/>
        <end position="905"/>
    </location>
</feature>
<dbReference type="InterPro" id="IPR000531">
    <property type="entry name" value="Beta-barrel_TonB"/>
</dbReference>
<dbReference type="PROSITE" id="PS52016">
    <property type="entry name" value="TONB_DEPENDENT_REC_3"/>
    <property type="match status" value="1"/>
</dbReference>
<accession>A0A0K2ZER6</accession>
<keyword evidence="5 9" id="KW-0798">TonB box</keyword>
<dbReference type="NCBIfam" id="TIGR01782">
    <property type="entry name" value="TonB-Xanth-Caul"/>
    <property type="match status" value="1"/>
</dbReference>
<evidence type="ECO:0000313" key="14">
    <source>
        <dbReference type="Proteomes" id="UP000045978"/>
    </source>
</evidence>
<sequence>MTRRAPCKGKYPKHRNPLASALGLAMLTPVLAWGQAKPATAAEQSAQDSAAQPASGDVKTLDSVVVTGVRESLRSAQAIKQDATQIVDSVQAQDIGKLPDANTVEALQRITGVQIQRRYGEGATDFDHRTQPAVTVRGLTQVRNFLDGRDTFSASGGRTLDLEGIPPELLSGIDVYKNPPANLIEGGVGGVVNLRTRLPFDAPGRVISGTAKGNYYDRADKTGGSASGLYSDRFTTDLGEVGVLFNVGYGRSSYRQDGILTGPFVAVPDGIIAGAPSNAQIPSGFQIYDDGGDRKRLGTAAALQWKPSDTVLVTSQFLRTTYDFYRQGKYFYQANRREAASPLAGADFTFDKNGYATSGALDNQMFESARYDQDLTSTNTNYSVNLRWNPSEKLAVTFDAQYLTSTYDADRNGFVVSLYDRASEDSSTALNRSIADFDLRGGNPRFNVRDPALLSNPNNYGFSYIADALTRNDADQLALQSDLEYFTEGGLFTKLSAGVRYADSSIDLRGTWNAACLGVDGPDPDCGTSLVYPSVSAHPEMVRKGPSPDFFDGKTLTGGVLYPEFARGSGLFDRTTRTEALFGFAPQTAFKPSDLNHQTEKTWAGYFTADYDTELAGLRLDGNIGVRLLKTTTGSDGAVFMDGGGITPLSVERTYNDVLPSFNLRAHLSDTLQARLAYSQLIARPNFDQMSTNVSLGASNQLNPVTGRPGGSSGNPFLRPVQSDNYDATLEWYFAPAGSLTAGVFYKKVDGFLASGTVVRNYNGLDYDISTSLNTGNGTIRGAEFAYQQFYDFLPGWLSGLGFQFNYTYVDSSVSNPFATAGSDIPAMVPLEKLSKHSYNAVALYEKGRYTARLAWSWRGEYLDTTQGSGANGIPQYQKPYASLDASVSYNVNDHVALSFDAVNLNNRMNEVYIGTASAPLRYELNDRRYGLSARITY</sequence>
<keyword evidence="13" id="KW-0675">Receptor</keyword>
<dbReference type="Pfam" id="PF07715">
    <property type="entry name" value="Plug"/>
    <property type="match status" value="1"/>
</dbReference>
<dbReference type="EMBL" id="CXOJ01000002">
    <property type="protein sequence ID" value="CTP82609.1"/>
    <property type="molecule type" value="Genomic_DNA"/>
</dbReference>
<dbReference type="InterPro" id="IPR039426">
    <property type="entry name" value="TonB-dep_rcpt-like"/>
</dbReference>
<dbReference type="Gene3D" id="2.170.130.10">
    <property type="entry name" value="TonB-dependent receptor, plug domain"/>
    <property type="match status" value="1"/>
</dbReference>
<organism evidence="13 14">
    <name type="scientific">Xanthomonas graminis pv. phlei</name>
    <dbReference type="NCBI Taxonomy" id="487906"/>
    <lineage>
        <taxon>Bacteria</taxon>
        <taxon>Pseudomonadati</taxon>
        <taxon>Pseudomonadota</taxon>
        <taxon>Gammaproteobacteria</taxon>
        <taxon>Lysobacterales</taxon>
        <taxon>Lysobacteraceae</taxon>
        <taxon>Xanthomonas</taxon>
        <taxon>Xanthomonas translucens group</taxon>
        <taxon>Xanthomonas graminis</taxon>
    </lineage>
</organism>
<reference evidence="13 14" key="1">
    <citation type="submission" date="2015-07" db="EMBL/GenBank/DDBJ databases">
        <authorList>
            <person name="Noorani M."/>
        </authorList>
    </citation>
    <scope>NUCLEOTIDE SEQUENCE [LARGE SCALE GENOMIC DNA]</scope>
    <source>
        <strain evidence="13">LMG730</strain>
    </source>
</reference>
<evidence type="ECO:0000256" key="6">
    <source>
        <dbReference type="ARBA" id="ARBA00023136"/>
    </source>
</evidence>
<protein>
    <submittedName>
        <fullName evidence="13">TonB-dependent outer membrane receptor protein</fullName>
    </submittedName>
</protein>
<gene>
    <name evidence="13" type="ORF">XTPLMG730_0130</name>
</gene>
<evidence type="ECO:0000313" key="13">
    <source>
        <dbReference type="EMBL" id="CTP82609.1"/>
    </source>
</evidence>
<feature type="signal peptide" evidence="10">
    <location>
        <begin position="1"/>
        <end position="32"/>
    </location>
</feature>
<keyword evidence="2 8" id="KW-0813">Transport</keyword>